<feature type="domain" description="Aminotransferase class V" evidence="2">
    <location>
        <begin position="38"/>
        <end position="315"/>
    </location>
</feature>
<dbReference type="SUPFAM" id="SSF53383">
    <property type="entry name" value="PLP-dependent transferases"/>
    <property type="match status" value="1"/>
</dbReference>
<evidence type="ECO:0000259" key="2">
    <source>
        <dbReference type="Pfam" id="PF00266"/>
    </source>
</evidence>
<keyword evidence="4" id="KW-1185">Reference proteome</keyword>
<dbReference type="InterPro" id="IPR000192">
    <property type="entry name" value="Aminotrans_V_dom"/>
</dbReference>
<dbReference type="Gene3D" id="3.90.1150.10">
    <property type="entry name" value="Aspartate Aminotransferase, domain 1"/>
    <property type="match status" value="1"/>
</dbReference>
<evidence type="ECO:0000313" key="3">
    <source>
        <dbReference type="EMBL" id="BCM24577.1"/>
    </source>
</evidence>
<dbReference type="PANTHER" id="PTHR43092">
    <property type="entry name" value="L-CYSTEINE DESULFHYDRASE"/>
    <property type="match status" value="1"/>
</dbReference>
<dbReference type="KEGG" id="mpau:ZMTM_08360"/>
<name>A0A8D5G7H9_9PROT</name>
<reference evidence="3" key="1">
    <citation type="journal article" date="2021" name="Arch. Microbiol.">
        <title>Methyloradius palustris gen. nov., sp. nov., a methanol-oxidizing bacterium isolated from snow.</title>
        <authorList>
            <person name="Miyadera T."/>
            <person name="Kojima H."/>
            <person name="Fukui M."/>
        </authorList>
    </citation>
    <scope>NUCLEOTIDE SEQUENCE</scope>
    <source>
        <strain evidence="3">Zm11</strain>
    </source>
</reference>
<dbReference type="InterPro" id="IPR015422">
    <property type="entry name" value="PyrdxlP-dep_Trfase_small"/>
</dbReference>
<gene>
    <name evidence="3" type="primary">cefD</name>
    <name evidence="3" type="ORF">ZMTM_08360</name>
</gene>
<evidence type="ECO:0000313" key="4">
    <source>
        <dbReference type="Proteomes" id="UP000826722"/>
    </source>
</evidence>
<dbReference type="Proteomes" id="UP000826722">
    <property type="component" value="Chromosome"/>
</dbReference>
<accession>A0A8D5G7H9</accession>
<proteinExistence type="predicted"/>
<dbReference type="InterPro" id="IPR015421">
    <property type="entry name" value="PyrdxlP-dep_Trfase_major"/>
</dbReference>
<sequence>MQSKWNHQSEFNAGLEMRKHWMLDDEISFLNHGSFGATPKVVLQSQQDYRALMERQPVDFFVRQLPDLIRKAAADLAGFLGANPDDLAFVENATAGINAVLRSFPWRAGDELLLANHAYPAVKNAAYFVARQFGITVREFEVPFPLEDENEILQAFTKAISPNTRMAVLDHVSSPLAIIYPLEKMLVICRAHSVKTLVDGAHAPGMLPLNLDAIDADWYVGNCHKWLFAAKGCAFLWAAPHARDFLQPMSISLHADVGFPQSFDWVGTRDVSAWLSISAAIDFYKSVGGDEIPEKLHNFAIVMAQQLAADWHVDLPAKPAMFGSMVTLPMPFNGEATQETADQWRDTLWHENRIEVPFFAINRQLWLRISAQLYNSSIDYEQLSQAVTRKFL</sequence>
<dbReference type="InterPro" id="IPR015424">
    <property type="entry name" value="PyrdxlP-dep_Trfase"/>
</dbReference>
<dbReference type="Gene3D" id="3.40.640.10">
    <property type="entry name" value="Type I PLP-dependent aspartate aminotransferase-like (Major domain)"/>
    <property type="match status" value="1"/>
</dbReference>
<keyword evidence="1" id="KW-0663">Pyridoxal phosphate</keyword>
<dbReference type="Pfam" id="PF00266">
    <property type="entry name" value="Aminotran_5"/>
    <property type="match status" value="1"/>
</dbReference>
<dbReference type="RefSeq" id="WP_221765093.1">
    <property type="nucleotide sequence ID" value="NZ_AP024110.1"/>
</dbReference>
<protein>
    <submittedName>
        <fullName evidence="3">Isopenicillin-N epimerase</fullName>
    </submittedName>
</protein>
<organism evidence="3 4">
    <name type="scientific">Methyloradius palustris</name>
    <dbReference type="NCBI Taxonomy" id="2778876"/>
    <lineage>
        <taxon>Bacteria</taxon>
        <taxon>Pseudomonadati</taxon>
        <taxon>Pseudomonadota</taxon>
        <taxon>Betaproteobacteria</taxon>
        <taxon>Nitrosomonadales</taxon>
        <taxon>Methylophilaceae</taxon>
        <taxon>Methyloradius</taxon>
    </lineage>
</organism>
<evidence type="ECO:0000256" key="1">
    <source>
        <dbReference type="ARBA" id="ARBA00022898"/>
    </source>
</evidence>
<dbReference type="PANTHER" id="PTHR43092:SF2">
    <property type="entry name" value="HERCYNYLCYSTEINE SULFOXIDE LYASE"/>
    <property type="match status" value="1"/>
</dbReference>
<dbReference type="AlphaFoldDB" id="A0A8D5G7H9"/>
<dbReference type="EMBL" id="AP024110">
    <property type="protein sequence ID" value="BCM24577.1"/>
    <property type="molecule type" value="Genomic_DNA"/>
</dbReference>